<dbReference type="Pfam" id="PF05191">
    <property type="entry name" value="ADK_lid"/>
    <property type="match status" value="1"/>
</dbReference>
<dbReference type="InterPro" id="IPR006259">
    <property type="entry name" value="Adenyl_kin_sub"/>
</dbReference>
<feature type="binding site" evidence="6">
    <location>
        <position position="131"/>
    </location>
    <ligand>
        <name>ATP</name>
        <dbReference type="ChEBI" id="CHEBI:30616"/>
    </ligand>
</feature>
<feature type="binding site" evidence="6">
    <location>
        <position position="134"/>
    </location>
    <ligand>
        <name>Zn(2+)</name>
        <dbReference type="ChEBI" id="CHEBI:29105"/>
        <note>structural</note>
    </ligand>
</feature>
<feature type="binding site" evidence="6">
    <location>
        <position position="203"/>
    </location>
    <ligand>
        <name>ATP</name>
        <dbReference type="ChEBI" id="CHEBI:30616"/>
    </ligand>
</feature>
<comment type="function">
    <text evidence="6">Catalyzes the reversible transfer of the terminal phosphate group between ATP and AMP. Plays an important role in cellular energy homeostasis and in adenine nucleotide metabolism.</text>
</comment>
<dbReference type="InterPro" id="IPR000850">
    <property type="entry name" value="Adenylat/UMP-CMP_kin"/>
</dbReference>
<evidence type="ECO:0000259" key="9">
    <source>
        <dbReference type="Pfam" id="PF05191"/>
    </source>
</evidence>
<proteinExistence type="inferred from homology"/>
<comment type="subunit">
    <text evidence="6 8">Monomer.</text>
</comment>
<keyword evidence="2 6" id="KW-0545">Nucleotide biosynthesis</keyword>
<dbReference type="InterPro" id="IPR007862">
    <property type="entry name" value="Adenylate_kinase_lid-dom"/>
</dbReference>
<dbReference type="CDD" id="cd01428">
    <property type="entry name" value="ADK"/>
    <property type="match status" value="1"/>
</dbReference>
<feature type="binding site" evidence="6">
    <location>
        <position position="35"/>
    </location>
    <ligand>
        <name>AMP</name>
        <dbReference type="ChEBI" id="CHEBI:456215"/>
    </ligand>
</feature>
<keyword evidence="6" id="KW-0963">Cytoplasm</keyword>
<dbReference type="Gene3D" id="3.40.50.300">
    <property type="entry name" value="P-loop containing nucleotide triphosphate hydrolases"/>
    <property type="match status" value="1"/>
</dbReference>
<dbReference type="FunFam" id="3.40.50.300:FF:000106">
    <property type="entry name" value="Adenylate kinase mitochondrial"/>
    <property type="match status" value="1"/>
</dbReference>
<feature type="binding site" evidence="6">
    <location>
        <position position="164"/>
    </location>
    <ligand>
        <name>AMP</name>
        <dbReference type="ChEBI" id="CHEBI:456215"/>
    </ligand>
</feature>
<feature type="region of interest" description="LID" evidence="6">
    <location>
        <begin position="130"/>
        <end position="167"/>
    </location>
</feature>
<dbReference type="Proteomes" id="UP000267246">
    <property type="component" value="Unassembled WGS sequence"/>
</dbReference>
<feature type="binding site" evidence="6">
    <location>
        <position position="97"/>
    </location>
    <ligand>
        <name>AMP</name>
        <dbReference type="ChEBI" id="CHEBI:456215"/>
    </ligand>
</feature>
<feature type="binding site" evidence="6">
    <location>
        <begin position="140"/>
        <end position="141"/>
    </location>
    <ligand>
        <name>ATP</name>
        <dbReference type="ChEBI" id="CHEBI:30616"/>
    </ligand>
</feature>
<evidence type="ECO:0000256" key="3">
    <source>
        <dbReference type="ARBA" id="ARBA00022741"/>
    </source>
</evidence>
<feature type="binding site" evidence="6">
    <location>
        <begin position="90"/>
        <end position="93"/>
    </location>
    <ligand>
        <name>AMP</name>
        <dbReference type="ChEBI" id="CHEBI:456215"/>
    </ligand>
</feature>
<feature type="binding site" evidence="6">
    <location>
        <position position="175"/>
    </location>
    <ligand>
        <name>AMP</name>
        <dbReference type="ChEBI" id="CHEBI:456215"/>
    </ligand>
</feature>
<dbReference type="GO" id="GO:0044209">
    <property type="term" value="P:AMP salvage"/>
    <property type="evidence" value="ECO:0007669"/>
    <property type="project" value="UniProtKB-UniRule"/>
</dbReference>
<dbReference type="UniPathway" id="UPA00588">
    <property type="reaction ID" value="UER00649"/>
</dbReference>
<feature type="binding site" evidence="6">
    <location>
        <position position="154"/>
    </location>
    <ligand>
        <name>Zn(2+)</name>
        <dbReference type="ChEBI" id="CHEBI:29105"/>
        <note>structural</note>
    </ligand>
</feature>
<feature type="region of interest" description="NMP" evidence="6">
    <location>
        <begin position="34"/>
        <end position="63"/>
    </location>
</feature>
<protein>
    <recommendedName>
        <fullName evidence="6 8">Adenylate kinase</fullName>
        <shortName evidence="6">AK</shortName>
        <ecNumber evidence="6 8">2.7.4.3</ecNumber>
    </recommendedName>
    <alternativeName>
        <fullName evidence="6">ATP-AMP transphosphorylase</fullName>
    </alternativeName>
    <alternativeName>
        <fullName evidence="6">ATP:AMP phosphotransferase</fullName>
    </alternativeName>
    <alternativeName>
        <fullName evidence="6">Adenylate monophosphate kinase</fullName>
    </alternativeName>
</protein>
<keyword evidence="6" id="KW-0862">Zinc</keyword>
<feature type="binding site" evidence="6">
    <location>
        <begin position="14"/>
        <end position="19"/>
    </location>
    <ligand>
        <name>ATP</name>
        <dbReference type="ChEBI" id="CHEBI:30616"/>
    </ligand>
</feature>
<keyword evidence="3 6" id="KW-0547">Nucleotide-binding</keyword>
<feature type="binding site" evidence="6">
    <location>
        <position position="40"/>
    </location>
    <ligand>
        <name>AMP</name>
        <dbReference type="ChEBI" id="CHEBI:456215"/>
    </ligand>
</feature>
<keyword evidence="11" id="KW-1185">Reference proteome</keyword>
<comment type="subcellular location">
    <subcellularLocation>
        <location evidence="6 8">Cytoplasm</location>
    </subcellularLocation>
</comment>
<name>A0A3M0A2C6_9BACT</name>
<keyword evidence="4 6" id="KW-0418">Kinase</keyword>
<feature type="binding site" evidence="6">
    <location>
        <position position="137"/>
    </location>
    <ligand>
        <name>Zn(2+)</name>
        <dbReference type="ChEBI" id="CHEBI:29105"/>
        <note>structural</note>
    </ligand>
</feature>
<comment type="catalytic activity">
    <reaction evidence="6 8">
        <text>AMP + ATP = 2 ADP</text>
        <dbReference type="Rhea" id="RHEA:12973"/>
        <dbReference type="ChEBI" id="CHEBI:30616"/>
        <dbReference type="ChEBI" id="CHEBI:456215"/>
        <dbReference type="ChEBI" id="CHEBI:456216"/>
        <dbReference type="EC" id="2.7.4.3"/>
    </reaction>
</comment>
<dbReference type="HAMAP" id="MF_00235">
    <property type="entry name" value="Adenylate_kinase_Adk"/>
    <property type="match status" value="1"/>
</dbReference>
<dbReference type="GO" id="GO:0005737">
    <property type="term" value="C:cytoplasm"/>
    <property type="evidence" value="ECO:0007669"/>
    <property type="project" value="UniProtKB-SubCell"/>
</dbReference>
<dbReference type="NCBIfam" id="TIGR01351">
    <property type="entry name" value="adk"/>
    <property type="match status" value="1"/>
</dbReference>
<dbReference type="GO" id="GO:0008270">
    <property type="term" value="F:zinc ion binding"/>
    <property type="evidence" value="ECO:0007669"/>
    <property type="project" value="UniProtKB-UniRule"/>
</dbReference>
<evidence type="ECO:0000256" key="5">
    <source>
        <dbReference type="ARBA" id="ARBA00022840"/>
    </source>
</evidence>
<dbReference type="EMBL" id="REFI01000006">
    <property type="protein sequence ID" value="RMA78594.1"/>
    <property type="molecule type" value="Genomic_DNA"/>
</dbReference>
<dbReference type="RefSeq" id="WP_121940717.1">
    <property type="nucleotide sequence ID" value="NZ_CP137846.1"/>
</dbReference>
<comment type="pathway">
    <text evidence="6">Purine metabolism; AMP biosynthesis via salvage pathway; AMP from ADP: step 1/1.</text>
</comment>
<dbReference type="GO" id="GO:0004017">
    <property type="term" value="F:AMP kinase activity"/>
    <property type="evidence" value="ECO:0007669"/>
    <property type="project" value="UniProtKB-UniRule"/>
</dbReference>
<evidence type="ECO:0000256" key="6">
    <source>
        <dbReference type="HAMAP-Rule" id="MF_00235"/>
    </source>
</evidence>
<keyword evidence="6" id="KW-0479">Metal-binding</keyword>
<comment type="domain">
    <text evidence="6">Consists of three domains, a large central CORE domain and two small peripheral domains, NMPbind and LID, which undergo movements during catalysis. The LID domain closes over the site of phosphoryl transfer upon ATP binding. Assembling and dissambling the active center during each catalytic cycle provides an effective means to prevent ATP hydrolysis. Some bacteria have evolved a zinc-coordinating structure that stabilizes the LID domain.</text>
</comment>
<dbReference type="InterPro" id="IPR033690">
    <property type="entry name" value="Adenylat_kinase_CS"/>
</dbReference>
<dbReference type="OrthoDB" id="9805030at2"/>
<dbReference type="GO" id="GO:0005524">
    <property type="term" value="F:ATP binding"/>
    <property type="evidence" value="ECO:0007669"/>
    <property type="project" value="UniProtKB-UniRule"/>
</dbReference>
<keyword evidence="1 6" id="KW-0808">Transferase</keyword>
<keyword evidence="5 6" id="KW-0067">ATP-binding</keyword>
<sequence length="216" mass="24926">MINKPNLIFLGPPGAGKGTLAKMLAKEFSYFHLSTGDIFRQEIKNETDLGKQVKNLLDSGIYVPDNITNLIVKNKLIELKKENKSFILDGYPRTIDQANFLIKLKEDSIEIDKVILLNITEKQIVERLTKRRMCPNCKKIYHLVTKPSKDNIHCDNCNAVLVKRSDDNEDVVTKRIQVYSTQTEPLINYYKEKNMLYEIDAFRSAKDVFESIKKLL</sequence>
<evidence type="ECO:0000313" key="10">
    <source>
        <dbReference type="EMBL" id="RMA78594.1"/>
    </source>
</evidence>
<dbReference type="SUPFAM" id="SSF52540">
    <property type="entry name" value="P-loop containing nucleoside triphosphate hydrolases"/>
    <property type="match status" value="1"/>
</dbReference>
<evidence type="ECO:0000313" key="11">
    <source>
        <dbReference type="Proteomes" id="UP000267246"/>
    </source>
</evidence>
<dbReference type="AlphaFoldDB" id="A0A3M0A2C6"/>
<dbReference type="NCBIfam" id="NF011100">
    <property type="entry name" value="PRK14527.1"/>
    <property type="match status" value="1"/>
</dbReference>
<dbReference type="NCBIfam" id="NF001381">
    <property type="entry name" value="PRK00279.1-3"/>
    <property type="match status" value="1"/>
</dbReference>
<feature type="domain" description="Adenylate kinase active site lid" evidence="9">
    <location>
        <begin position="131"/>
        <end position="166"/>
    </location>
</feature>
<dbReference type="PROSITE" id="PS00113">
    <property type="entry name" value="ADENYLATE_KINASE"/>
    <property type="match status" value="1"/>
</dbReference>
<reference evidence="10 11" key="1">
    <citation type="submission" date="2018-10" db="EMBL/GenBank/DDBJ databases">
        <title>Genomic Encyclopedia of Archaeal and Bacterial Type Strains, Phase II (KMG-II): from individual species to whole genera.</title>
        <authorList>
            <person name="Goeker M."/>
        </authorList>
    </citation>
    <scope>NUCLEOTIDE SEQUENCE [LARGE SCALE GENOMIC DNA]</scope>
    <source>
        <strain evidence="10 11">ATCC 29870</strain>
    </source>
</reference>
<evidence type="ECO:0000256" key="7">
    <source>
        <dbReference type="RuleBase" id="RU003330"/>
    </source>
</evidence>
<dbReference type="PANTHER" id="PTHR23359">
    <property type="entry name" value="NUCLEOTIDE KINASE"/>
    <property type="match status" value="1"/>
</dbReference>
<evidence type="ECO:0000256" key="8">
    <source>
        <dbReference type="RuleBase" id="RU003331"/>
    </source>
</evidence>
<comment type="similarity">
    <text evidence="6 7">Belongs to the adenylate kinase family.</text>
</comment>
<evidence type="ECO:0000256" key="4">
    <source>
        <dbReference type="ARBA" id="ARBA00022777"/>
    </source>
</evidence>
<dbReference type="InterPro" id="IPR027417">
    <property type="entry name" value="P-loop_NTPase"/>
</dbReference>
<dbReference type="EC" id="2.7.4.3" evidence="6 8"/>
<dbReference type="NCBIfam" id="NF001380">
    <property type="entry name" value="PRK00279.1-2"/>
    <property type="match status" value="1"/>
</dbReference>
<feature type="binding site" evidence="6">
    <location>
        <begin position="61"/>
        <end position="63"/>
    </location>
    <ligand>
        <name>AMP</name>
        <dbReference type="ChEBI" id="CHEBI:456215"/>
    </ligand>
</feature>
<dbReference type="PRINTS" id="PR00094">
    <property type="entry name" value="ADENYLTKNASE"/>
</dbReference>
<evidence type="ECO:0000256" key="2">
    <source>
        <dbReference type="ARBA" id="ARBA00022727"/>
    </source>
</evidence>
<gene>
    <name evidence="6" type="primary">adk</name>
    <name evidence="10" type="ORF">JN00_0235</name>
</gene>
<comment type="caution">
    <text evidence="10">The sequence shown here is derived from an EMBL/GenBank/DDBJ whole genome shotgun (WGS) entry which is preliminary data.</text>
</comment>
<feature type="binding site" evidence="6">
    <location>
        <position position="157"/>
    </location>
    <ligand>
        <name>Zn(2+)</name>
        <dbReference type="ChEBI" id="CHEBI:29105"/>
        <note>structural</note>
    </ligand>
</feature>
<evidence type="ECO:0000256" key="1">
    <source>
        <dbReference type="ARBA" id="ARBA00022679"/>
    </source>
</evidence>
<dbReference type="Pfam" id="PF00406">
    <property type="entry name" value="ADK"/>
    <property type="match status" value="1"/>
</dbReference>
<accession>A0A3M0A2C6</accession>
<organism evidence="10 11">
    <name type="scientific">Metamycoplasma subdolum</name>
    <dbReference type="NCBI Taxonomy" id="92407"/>
    <lineage>
        <taxon>Bacteria</taxon>
        <taxon>Bacillati</taxon>
        <taxon>Mycoplasmatota</taxon>
        <taxon>Mycoplasmoidales</taxon>
        <taxon>Metamycoplasmataceae</taxon>
        <taxon>Metamycoplasma</taxon>
    </lineage>
</organism>